<dbReference type="EMBL" id="JBHUKR010000017">
    <property type="protein sequence ID" value="MFD2420240.1"/>
    <property type="molecule type" value="Genomic_DNA"/>
</dbReference>
<dbReference type="Gene3D" id="1.20.120.520">
    <property type="entry name" value="nmb1532 protein domain like"/>
    <property type="match status" value="1"/>
</dbReference>
<protein>
    <submittedName>
        <fullName evidence="2">Hemerythrin domain-containing protein</fullName>
    </submittedName>
</protein>
<dbReference type="RefSeq" id="WP_378268264.1">
    <property type="nucleotide sequence ID" value="NZ_JBHUKR010000017.1"/>
</dbReference>
<dbReference type="InterPro" id="IPR053206">
    <property type="entry name" value="Dimeric_xanthone_biosynth"/>
</dbReference>
<organism evidence="2 3">
    <name type="scientific">Amycolatopsis pigmentata</name>
    <dbReference type="NCBI Taxonomy" id="450801"/>
    <lineage>
        <taxon>Bacteria</taxon>
        <taxon>Bacillati</taxon>
        <taxon>Actinomycetota</taxon>
        <taxon>Actinomycetes</taxon>
        <taxon>Pseudonocardiales</taxon>
        <taxon>Pseudonocardiaceae</taxon>
        <taxon>Amycolatopsis</taxon>
    </lineage>
</organism>
<dbReference type="Proteomes" id="UP001597417">
    <property type="component" value="Unassembled WGS sequence"/>
</dbReference>
<dbReference type="PANTHER" id="PTHR38048">
    <property type="entry name" value="EXPRESSED PROTEIN"/>
    <property type="match status" value="1"/>
</dbReference>
<dbReference type="PANTHER" id="PTHR38048:SF2">
    <property type="entry name" value="HEMERYTHRIN-LIKE DOMAIN-CONTAINING PROTEIN"/>
    <property type="match status" value="1"/>
</dbReference>
<evidence type="ECO:0000259" key="1">
    <source>
        <dbReference type="Pfam" id="PF01814"/>
    </source>
</evidence>
<dbReference type="CDD" id="cd12108">
    <property type="entry name" value="Hr-like"/>
    <property type="match status" value="1"/>
</dbReference>
<reference evidence="3" key="1">
    <citation type="journal article" date="2019" name="Int. J. Syst. Evol. Microbiol.">
        <title>The Global Catalogue of Microorganisms (GCM) 10K type strain sequencing project: providing services to taxonomists for standard genome sequencing and annotation.</title>
        <authorList>
            <consortium name="The Broad Institute Genomics Platform"/>
            <consortium name="The Broad Institute Genome Sequencing Center for Infectious Disease"/>
            <person name="Wu L."/>
            <person name="Ma J."/>
        </authorList>
    </citation>
    <scope>NUCLEOTIDE SEQUENCE [LARGE SCALE GENOMIC DNA]</scope>
    <source>
        <strain evidence="3">CGMCC 4.7645</strain>
    </source>
</reference>
<proteinExistence type="predicted"/>
<accession>A0ABW5FYV3</accession>
<name>A0ABW5FYV3_9PSEU</name>
<comment type="caution">
    <text evidence="2">The sequence shown here is derived from an EMBL/GenBank/DDBJ whole genome shotgun (WGS) entry which is preliminary data.</text>
</comment>
<gene>
    <name evidence="2" type="ORF">ACFSXZ_28305</name>
</gene>
<feature type="domain" description="Hemerythrin-like" evidence="1">
    <location>
        <begin position="18"/>
        <end position="148"/>
    </location>
</feature>
<evidence type="ECO:0000313" key="2">
    <source>
        <dbReference type="EMBL" id="MFD2420240.1"/>
    </source>
</evidence>
<keyword evidence="3" id="KW-1185">Reference proteome</keyword>
<evidence type="ECO:0000313" key="3">
    <source>
        <dbReference type="Proteomes" id="UP001597417"/>
    </source>
</evidence>
<dbReference type="InterPro" id="IPR012312">
    <property type="entry name" value="Hemerythrin-like"/>
</dbReference>
<dbReference type="Pfam" id="PF01814">
    <property type="entry name" value="Hemerythrin"/>
    <property type="match status" value="1"/>
</dbReference>
<sequence>MGNNAESYDRLFALGTEMIRIHDWLRGELGRLKDEVDAHLDGQGERPRDLRAHCLSFCGAVREHHTGEDTGAFPLLARRFPELRPTIEKLEQDHVLVSGLLENLRQLIESIPSQPGKAEAGRIRTELDGLNAILESHFSFEERRIVDALNSLPSSVGSTESLLGIAAPRR</sequence>